<evidence type="ECO:0000313" key="2">
    <source>
        <dbReference type="Proteomes" id="UP000273982"/>
    </source>
</evidence>
<dbReference type="EMBL" id="CP034086">
    <property type="protein sequence ID" value="AZG76197.1"/>
    <property type="molecule type" value="Genomic_DNA"/>
</dbReference>
<dbReference type="InterPro" id="IPR046083">
    <property type="entry name" value="DUF6101"/>
</dbReference>
<organism evidence="1 2">
    <name type="scientific">Methylocystis rosea</name>
    <dbReference type="NCBI Taxonomy" id="173366"/>
    <lineage>
        <taxon>Bacteria</taxon>
        <taxon>Pseudomonadati</taxon>
        <taxon>Pseudomonadota</taxon>
        <taxon>Alphaproteobacteria</taxon>
        <taxon>Hyphomicrobiales</taxon>
        <taxon>Methylocystaceae</taxon>
        <taxon>Methylocystis</taxon>
    </lineage>
</organism>
<dbReference type="KEGG" id="mros:EHO51_05330"/>
<gene>
    <name evidence="1" type="ORF">EHO51_05330</name>
</gene>
<dbReference type="Proteomes" id="UP000273982">
    <property type="component" value="Chromosome"/>
</dbReference>
<protein>
    <submittedName>
        <fullName evidence="1">Uncharacterized protein</fullName>
    </submittedName>
</protein>
<accession>A0A3G8M3B9</accession>
<name>A0A3G8M3B9_9HYPH</name>
<dbReference type="RefSeq" id="WP_124738021.1">
    <property type="nucleotide sequence ID" value="NZ_CP034086.1"/>
</dbReference>
<proteinExistence type="predicted"/>
<dbReference type="AlphaFoldDB" id="A0A3G8M3B9"/>
<reference evidence="1 2" key="1">
    <citation type="submission" date="2018-11" db="EMBL/GenBank/DDBJ databases">
        <title>Genome squencing of methanotrophic bacteria isolated from alkaline groundwater in Korea.</title>
        <authorList>
            <person name="Nguyen L.N."/>
        </authorList>
    </citation>
    <scope>NUCLEOTIDE SEQUENCE [LARGE SCALE GENOMIC DNA]</scope>
    <source>
        <strain evidence="1 2">GW6</strain>
    </source>
</reference>
<sequence length="176" mass="19696">MVEANTARRIDERVFVQRDRRADGGARRIRVTRDDVLISRRFSGVSMVISVPVTAYCGVALEVQPADDGSPRYVLSLAHRDPDLDILLGDTQDCGAAASDWRHWAAWLGLPRVTEEDGALRSLEAVAEESAAASARRRCETSLGKRRPRFLIRRKAGDSRRAKVVYGDEREIISYE</sequence>
<evidence type="ECO:0000313" key="1">
    <source>
        <dbReference type="EMBL" id="AZG76197.1"/>
    </source>
</evidence>
<dbReference type="Pfam" id="PF19596">
    <property type="entry name" value="DUF6101"/>
    <property type="match status" value="1"/>
</dbReference>